<dbReference type="GO" id="GO:0009395">
    <property type="term" value="P:phospholipid catabolic process"/>
    <property type="evidence" value="ECO:0007669"/>
    <property type="project" value="TreeGrafter"/>
</dbReference>
<evidence type="ECO:0000313" key="3">
    <source>
        <dbReference type="EMBL" id="CAB4336680.1"/>
    </source>
</evidence>
<dbReference type="Gene3D" id="3.40.720.10">
    <property type="entry name" value="Alkaline Phosphatase, subunit A"/>
    <property type="match status" value="1"/>
</dbReference>
<feature type="region of interest" description="Disordered" evidence="2">
    <location>
        <begin position="144"/>
        <end position="203"/>
    </location>
</feature>
<evidence type="ECO:0000256" key="2">
    <source>
        <dbReference type="SAM" id="MobiDB-lite"/>
    </source>
</evidence>
<gene>
    <name evidence="3" type="ORF">UFOPK3547_00229</name>
</gene>
<protein>
    <submittedName>
        <fullName evidence="3">Unannotated protein</fullName>
    </submittedName>
</protein>
<sequence>MTELSGNQEPFKPMLAEHGAPCHDCQQPMAGDQRYCLGCGARRGDARLDPLEQAKLLEPAAALVAAPLTLEEPLQPSTTVWEGFPLGGLDFGGARAVAGAVLGVMVVGVVLGVVAGPKASSTNASGNGQQILVAQNPQAATGDANLGADTLGNDVGSATDSGSLSGDTVAVADVPVSSEPTTGGGGGSGGGGGGGGGGGTTTKSAAPLKHVWVVTLSGPSYQAVYSRSRASKRASAAASSYLGTELRAKGTLLPNYGSVSASALANSIALISGQPPNPSTERNCPVFTDVTPGKVDSKTGLVSGDGCRYPPQTKTLPDQMTGAGMVWKGYFESIGNDPDSGVTSCRHPEAGKADPFFTPRPGDAYLTWRNPFVYFRSITESADCGSGVVGLDRLAPDLKTLDDTPALSLVVPDACHDGSSDPCEQGKTGGIAASDEWLKLIVESITASDAYADGGMVVITSDHSAAEPKVAEAKVGALLLSPYVAAGTSVDTSYNHYSLLKTIELAFGLDALGKAAKSSVKPFDSKVFANAPAAGSD</sequence>
<feature type="compositionally biased region" description="Polar residues" evidence="2">
    <location>
        <begin position="156"/>
        <end position="166"/>
    </location>
</feature>
<accession>A0A6J5Z890</accession>
<keyword evidence="1" id="KW-0378">Hydrolase</keyword>
<proteinExistence type="predicted"/>
<evidence type="ECO:0000256" key="1">
    <source>
        <dbReference type="ARBA" id="ARBA00022801"/>
    </source>
</evidence>
<feature type="compositionally biased region" description="Gly residues" evidence="2">
    <location>
        <begin position="182"/>
        <end position="200"/>
    </location>
</feature>
<dbReference type="SUPFAM" id="SSF53649">
    <property type="entry name" value="Alkaline phosphatase-like"/>
    <property type="match status" value="1"/>
</dbReference>
<dbReference type="InterPro" id="IPR007312">
    <property type="entry name" value="Phosphoesterase"/>
</dbReference>
<dbReference type="PANTHER" id="PTHR31956:SF8">
    <property type="entry name" value="ACID PHOSPHATASE PHOA (AFU_ORTHOLOGUE AFUA_1G03570)"/>
    <property type="match status" value="1"/>
</dbReference>
<dbReference type="GO" id="GO:0016788">
    <property type="term" value="F:hydrolase activity, acting on ester bonds"/>
    <property type="evidence" value="ECO:0007669"/>
    <property type="project" value="InterPro"/>
</dbReference>
<name>A0A6J5Z890_9ZZZZ</name>
<dbReference type="InterPro" id="IPR017850">
    <property type="entry name" value="Alkaline_phosphatase_core_sf"/>
</dbReference>
<organism evidence="3">
    <name type="scientific">freshwater metagenome</name>
    <dbReference type="NCBI Taxonomy" id="449393"/>
    <lineage>
        <taxon>unclassified sequences</taxon>
        <taxon>metagenomes</taxon>
        <taxon>ecological metagenomes</taxon>
    </lineage>
</organism>
<dbReference type="PANTHER" id="PTHR31956">
    <property type="entry name" value="NON-SPECIFIC PHOSPHOLIPASE C4-RELATED"/>
    <property type="match status" value="1"/>
</dbReference>
<dbReference type="Pfam" id="PF04185">
    <property type="entry name" value="Phosphoesterase"/>
    <property type="match status" value="1"/>
</dbReference>
<reference evidence="3" key="1">
    <citation type="submission" date="2020-05" db="EMBL/GenBank/DDBJ databases">
        <authorList>
            <person name="Chiriac C."/>
            <person name="Salcher M."/>
            <person name="Ghai R."/>
            <person name="Kavagutti S V."/>
        </authorList>
    </citation>
    <scope>NUCLEOTIDE SEQUENCE</scope>
</reference>
<dbReference type="EMBL" id="CAESAN010000011">
    <property type="protein sequence ID" value="CAB4336680.1"/>
    <property type="molecule type" value="Genomic_DNA"/>
</dbReference>
<dbReference type="AlphaFoldDB" id="A0A6J5Z890"/>